<feature type="domain" description="Restriction endonuclease AspBHI N-terminal" evidence="2">
    <location>
        <begin position="19"/>
        <end position="203"/>
    </location>
</feature>
<dbReference type="EMBL" id="JBDXSU010000013">
    <property type="protein sequence ID" value="MFB5191708.1"/>
    <property type="molecule type" value="Genomic_DNA"/>
</dbReference>
<keyword evidence="4" id="KW-1185">Reference proteome</keyword>
<dbReference type="Gene3D" id="3.40.1350.10">
    <property type="match status" value="1"/>
</dbReference>
<dbReference type="GO" id="GO:0016787">
    <property type="term" value="F:hydrolase activity"/>
    <property type="evidence" value="ECO:0007669"/>
    <property type="project" value="UniProtKB-KW"/>
</dbReference>
<evidence type="ECO:0000259" key="2">
    <source>
        <dbReference type="Pfam" id="PF18062"/>
    </source>
</evidence>
<dbReference type="EC" id="3.1.21.-" evidence="3"/>
<dbReference type="Pfam" id="PF18062">
    <property type="entry name" value="RE_AspBHI_N"/>
    <property type="match status" value="1"/>
</dbReference>
<dbReference type="InterPro" id="IPR041409">
    <property type="entry name" value="RE_AspBHI_N"/>
</dbReference>
<dbReference type="InterPro" id="IPR011856">
    <property type="entry name" value="tRNA_endonuc-like_dom_sf"/>
</dbReference>
<comment type="caution">
    <text evidence="3">The sequence shown here is derived from an EMBL/GenBank/DDBJ whole genome shotgun (WGS) entry which is preliminary data.</text>
</comment>
<keyword evidence="3" id="KW-0255">Endonuclease</keyword>
<evidence type="ECO:0000313" key="3">
    <source>
        <dbReference type="EMBL" id="MFB5191708.1"/>
    </source>
</evidence>
<evidence type="ECO:0000313" key="4">
    <source>
        <dbReference type="Proteomes" id="UP001579974"/>
    </source>
</evidence>
<dbReference type="Pfam" id="PF04471">
    <property type="entry name" value="Mrr_cat"/>
    <property type="match status" value="1"/>
</dbReference>
<dbReference type="Proteomes" id="UP001579974">
    <property type="component" value="Unassembled WGS sequence"/>
</dbReference>
<sequence>MANAYRIGHIYIDKGKTSHSDDQFLAWLNIKNSGMLNSPGIRPFSYVSRRGDGIPAYIVLVTTEKKGASHNPWDDIVDYSSGKVFYWGDAKFDDDKKHNEFRGNQILELVYNLILERKYELVPPILHFSKPERGLVKFNGLCVMDKLELTWFEDRGVPVRNYRCHLTILDEEEVRVNWLHERATSTAWGTPEKYAPSVWRNYQRGKIQRLNLWKKQIRSKEEQLPKTNTPESKILQQLINLTPAQFEQVTVALFKQLPEITHAITQTRPTADGGFDFFGHFVLPQPVSYVIDFLGEAKKFGRDNAVQPKHVSRLVARLGRGQYGIFVTTSYFTRQTQQEVLDDGYPVKLFSGNDLVLFMKELRLVDNGQMRNEWLDSLF</sequence>
<dbReference type="Gene3D" id="2.30.280.20">
    <property type="match status" value="1"/>
</dbReference>
<feature type="domain" description="Restriction endonuclease type IV Mrr" evidence="1">
    <location>
        <begin position="240"/>
        <end position="357"/>
    </location>
</feature>
<dbReference type="RefSeq" id="WP_275474152.1">
    <property type="nucleotide sequence ID" value="NZ_CP162940.1"/>
</dbReference>
<name>A0ABV5AHG8_9BACL</name>
<organism evidence="3 4">
    <name type="scientific">Alicyclobacillus fastidiosus</name>
    <dbReference type="NCBI Taxonomy" id="392011"/>
    <lineage>
        <taxon>Bacteria</taxon>
        <taxon>Bacillati</taxon>
        <taxon>Bacillota</taxon>
        <taxon>Bacilli</taxon>
        <taxon>Bacillales</taxon>
        <taxon>Alicyclobacillaceae</taxon>
        <taxon>Alicyclobacillus</taxon>
    </lineage>
</organism>
<gene>
    <name evidence="3" type="ORF">KKP3000_000485</name>
</gene>
<keyword evidence="3" id="KW-0540">Nuclease</keyword>
<protein>
    <submittedName>
        <fullName evidence="3">Restriction endonuclease</fullName>
        <ecNumber evidence="3">3.1.21.-</ecNumber>
    </submittedName>
</protein>
<keyword evidence="3" id="KW-0378">Hydrolase</keyword>
<reference evidence="3 4" key="1">
    <citation type="journal article" date="2024" name="Int. J. Mol. Sci.">
        <title>Exploration of Alicyclobacillus spp. Genome in Search of Antibiotic Resistance.</title>
        <authorList>
            <person name="Bucka-Kolendo J."/>
            <person name="Kiousi D.E."/>
            <person name="Dekowska A."/>
            <person name="Mikolajczuk-Szczyrba A."/>
            <person name="Karadedos D.M."/>
            <person name="Michael P."/>
            <person name="Galanis A."/>
            <person name="Sokolowska B."/>
        </authorList>
    </citation>
    <scope>NUCLEOTIDE SEQUENCE [LARGE SCALE GENOMIC DNA]</scope>
    <source>
        <strain evidence="3 4">KKP 3000</strain>
    </source>
</reference>
<accession>A0ABV5AHG8</accession>
<evidence type="ECO:0000259" key="1">
    <source>
        <dbReference type="Pfam" id="PF04471"/>
    </source>
</evidence>
<proteinExistence type="predicted"/>
<dbReference type="InterPro" id="IPR007560">
    <property type="entry name" value="Restrct_endonuc_IV_Mrr"/>
</dbReference>
<dbReference type="GO" id="GO:0004519">
    <property type="term" value="F:endonuclease activity"/>
    <property type="evidence" value="ECO:0007669"/>
    <property type="project" value="UniProtKB-KW"/>
</dbReference>